<evidence type="ECO:0000313" key="2">
    <source>
        <dbReference type="Proteomes" id="UP000824890"/>
    </source>
</evidence>
<keyword evidence="2" id="KW-1185">Reference proteome</keyword>
<reference evidence="1 2" key="1">
    <citation type="submission" date="2021-05" db="EMBL/GenBank/DDBJ databases">
        <title>Genome Assembly of Synthetic Allotetraploid Brassica napus Reveals Homoeologous Exchanges between Subgenomes.</title>
        <authorList>
            <person name="Davis J.T."/>
        </authorList>
    </citation>
    <scope>NUCLEOTIDE SEQUENCE [LARGE SCALE GENOMIC DNA]</scope>
    <source>
        <strain evidence="2">cv. Da-Ae</strain>
        <tissue evidence="1">Seedling</tissue>
    </source>
</reference>
<accession>A0ABQ8B341</accession>
<proteinExistence type="predicted"/>
<organism evidence="1 2">
    <name type="scientific">Brassica napus</name>
    <name type="common">Rape</name>
    <dbReference type="NCBI Taxonomy" id="3708"/>
    <lineage>
        <taxon>Eukaryota</taxon>
        <taxon>Viridiplantae</taxon>
        <taxon>Streptophyta</taxon>
        <taxon>Embryophyta</taxon>
        <taxon>Tracheophyta</taxon>
        <taxon>Spermatophyta</taxon>
        <taxon>Magnoliopsida</taxon>
        <taxon>eudicotyledons</taxon>
        <taxon>Gunneridae</taxon>
        <taxon>Pentapetalae</taxon>
        <taxon>rosids</taxon>
        <taxon>malvids</taxon>
        <taxon>Brassicales</taxon>
        <taxon>Brassicaceae</taxon>
        <taxon>Brassiceae</taxon>
        <taxon>Brassica</taxon>
    </lineage>
</organism>
<sequence length="99" mass="11426">MSAEERWGRLAHIEEKFYRQKSSNTKFFHSMVQTGAARNMIRSLVNTQGEVLRSQQDIKNEAVSYFQNFLQSQDLTTEDISVASLQILLTYRFSTTEAA</sequence>
<feature type="non-terminal residue" evidence="1">
    <location>
        <position position="99"/>
    </location>
</feature>
<gene>
    <name evidence="1" type="ORF">HID58_048243</name>
</gene>
<dbReference type="Proteomes" id="UP000824890">
    <property type="component" value="Unassembled WGS sequence"/>
</dbReference>
<comment type="caution">
    <text evidence="1">The sequence shown here is derived from an EMBL/GenBank/DDBJ whole genome shotgun (WGS) entry which is preliminary data.</text>
</comment>
<dbReference type="EMBL" id="JAGKQM010000012">
    <property type="protein sequence ID" value="KAH0898675.1"/>
    <property type="molecule type" value="Genomic_DNA"/>
</dbReference>
<protein>
    <submittedName>
        <fullName evidence="1">Uncharacterized protein</fullName>
    </submittedName>
</protein>
<name>A0ABQ8B341_BRANA</name>
<evidence type="ECO:0000313" key="1">
    <source>
        <dbReference type="EMBL" id="KAH0898675.1"/>
    </source>
</evidence>